<protein>
    <submittedName>
        <fullName evidence="2">GyrI-like domain-containing protein</fullName>
    </submittedName>
</protein>
<dbReference type="EMBL" id="JADGIK010000009">
    <property type="protein sequence ID" value="MBF0598169.1"/>
    <property type="molecule type" value="Genomic_DNA"/>
</dbReference>
<sequence>MKQINLFLVFIIIAFALTPIFLSNKVDEKRTYEIEAPIGLVFDEFADLRLFSKWEKFTAKDSLAVKSFSPAEEGHKEFAEWKSKSSDVGNGKITIDGFEMNRSVDYKINFENWEKEDNFSIDFEQTPTGTTKLIVHYQSQEVPYFYRYFLYFNSPIKKVDESLEAFNNLIKIRLDKDRKEGKLSYGEFRLVKLDKQILMAVKKVPSLDEKDVTKKIDEAFETIYHSLVNEEDSYDFDLGFPHVYKTDVNQEKKNQTIFAGIKLIEDLPLQKGMQRVIVPEGEYLLTLHQGPRSKRNHTIDLMKNYAKSKKINLGERELEVLLNDPKETDTLQLKTRIYIPIISN</sequence>
<dbReference type="SUPFAM" id="SSF55961">
    <property type="entry name" value="Bet v1-like"/>
    <property type="match status" value="1"/>
</dbReference>
<dbReference type="RefSeq" id="WP_194183716.1">
    <property type="nucleotide sequence ID" value="NZ_JADGIK010000009.1"/>
</dbReference>
<comment type="caution">
    <text evidence="2">The sequence shown here is derived from an EMBL/GenBank/DDBJ whole genome shotgun (WGS) entry which is preliminary data.</text>
</comment>
<evidence type="ECO:0000313" key="2">
    <source>
        <dbReference type="EMBL" id="MBF0598169.1"/>
    </source>
</evidence>
<accession>A0A8J7FQX5</accession>
<name>A0A8J7FQX5_9FLAO</name>
<dbReference type="Proteomes" id="UP000608754">
    <property type="component" value="Unassembled WGS sequence"/>
</dbReference>
<evidence type="ECO:0000313" key="3">
    <source>
        <dbReference type="Proteomes" id="UP000608754"/>
    </source>
</evidence>
<proteinExistence type="predicted"/>
<keyword evidence="3" id="KW-1185">Reference proteome</keyword>
<dbReference type="SMART" id="SM00871">
    <property type="entry name" value="AraC_E_bind"/>
    <property type="match status" value="1"/>
</dbReference>
<reference evidence="2" key="1">
    <citation type="submission" date="2020-10" db="EMBL/GenBank/DDBJ databases">
        <authorList>
            <person name="Lu T."/>
            <person name="Wang Q."/>
            <person name="Han X."/>
        </authorList>
    </citation>
    <scope>NUCLEOTIDE SEQUENCE</scope>
    <source>
        <strain evidence="2">WQ 117</strain>
    </source>
</reference>
<dbReference type="InterPro" id="IPR011256">
    <property type="entry name" value="Reg_factor_effector_dom_sf"/>
</dbReference>
<dbReference type="Gene3D" id="3.20.80.10">
    <property type="entry name" value="Regulatory factor, effector binding domain"/>
    <property type="match status" value="1"/>
</dbReference>
<dbReference type="InterPro" id="IPR029442">
    <property type="entry name" value="GyrI-like"/>
</dbReference>
<dbReference type="InterPro" id="IPR023393">
    <property type="entry name" value="START-like_dom_sf"/>
</dbReference>
<dbReference type="InterPro" id="IPR010499">
    <property type="entry name" value="AraC_E-bd"/>
</dbReference>
<dbReference type="SUPFAM" id="SSF55136">
    <property type="entry name" value="Probable bacterial effector-binding domain"/>
    <property type="match status" value="1"/>
</dbReference>
<feature type="domain" description="AraC effector-binding" evidence="1">
    <location>
        <begin position="186"/>
        <end position="342"/>
    </location>
</feature>
<dbReference type="AlphaFoldDB" id="A0A8J7FQX5"/>
<organism evidence="2 3">
    <name type="scientific">Faecalibacter rhinopitheci</name>
    <dbReference type="NCBI Taxonomy" id="2779678"/>
    <lineage>
        <taxon>Bacteria</taxon>
        <taxon>Pseudomonadati</taxon>
        <taxon>Bacteroidota</taxon>
        <taxon>Flavobacteriia</taxon>
        <taxon>Flavobacteriales</taxon>
        <taxon>Weeksellaceae</taxon>
        <taxon>Faecalibacter</taxon>
    </lineage>
</organism>
<gene>
    <name evidence="2" type="ORF">IM532_12090</name>
</gene>
<dbReference type="Gene3D" id="3.30.530.20">
    <property type="match status" value="1"/>
</dbReference>
<evidence type="ECO:0000259" key="1">
    <source>
        <dbReference type="SMART" id="SM00871"/>
    </source>
</evidence>
<dbReference type="Pfam" id="PF06445">
    <property type="entry name" value="GyrI-like"/>
    <property type="match status" value="1"/>
</dbReference>